<dbReference type="InterPro" id="IPR009057">
    <property type="entry name" value="Homeodomain-like_sf"/>
</dbReference>
<dbReference type="AlphaFoldDB" id="A0A6I2F587"/>
<comment type="caution">
    <text evidence="4">The sequence shown here is derived from an EMBL/GenBank/DDBJ whole genome shotgun (WGS) entry which is preliminary data.</text>
</comment>
<dbReference type="InterPro" id="IPR050109">
    <property type="entry name" value="HTH-type_TetR-like_transc_reg"/>
</dbReference>
<organism evidence="4 5">
    <name type="scientific">Agromyces agglutinans</name>
    <dbReference type="NCBI Taxonomy" id="2662258"/>
    <lineage>
        <taxon>Bacteria</taxon>
        <taxon>Bacillati</taxon>
        <taxon>Actinomycetota</taxon>
        <taxon>Actinomycetes</taxon>
        <taxon>Micrococcales</taxon>
        <taxon>Microbacteriaceae</taxon>
        <taxon>Agromyces</taxon>
    </lineage>
</organism>
<dbReference type="RefSeq" id="WP_153684227.1">
    <property type="nucleotide sequence ID" value="NZ_WJIF01000003.1"/>
</dbReference>
<protein>
    <submittedName>
        <fullName evidence="4">TetR family transcriptional regulator</fullName>
    </submittedName>
</protein>
<reference evidence="4 5" key="1">
    <citation type="submission" date="2019-10" db="EMBL/GenBank/DDBJ databases">
        <authorList>
            <person name="Nie G."/>
            <person name="Ming H."/>
            <person name="Yi B."/>
        </authorList>
    </citation>
    <scope>NUCLEOTIDE SEQUENCE [LARGE SCALE GENOMIC DNA]</scope>
    <source>
        <strain evidence="4 5">CFH 90414</strain>
    </source>
</reference>
<evidence type="ECO:0000259" key="3">
    <source>
        <dbReference type="PROSITE" id="PS50977"/>
    </source>
</evidence>
<evidence type="ECO:0000256" key="2">
    <source>
        <dbReference type="PROSITE-ProRule" id="PRU00335"/>
    </source>
</evidence>
<dbReference type="EMBL" id="WJIF01000003">
    <property type="protein sequence ID" value="MRG59802.1"/>
    <property type="molecule type" value="Genomic_DNA"/>
</dbReference>
<dbReference type="GO" id="GO:0003700">
    <property type="term" value="F:DNA-binding transcription factor activity"/>
    <property type="evidence" value="ECO:0007669"/>
    <property type="project" value="TreeGrafter"/>
</dbReference>
<dbReference type="PANTHER" id="PTHR30055">
    <property type="entry name" value="HTH-TYPE TRANSCRIPTIONAL REGULATOR RUTR"/>
    <property type="match status" value="1"/>
</dbReference>
<feature type="DNA-binding region" description="H-T-H motif" evidence="2">
    <location>
        <begin position="24"/>
        <end position="43"/>
    </location>
</feature>
<dbReference type="Pfam" id="PF00440">
    <property type="entry name" value="TetR_N"/>
    <property type="match status" value="1"/>
</dbReference>
<dbReference type="PROSITE" id="PS50977">
    <property type="entry name" value="HTH_TETR_2"/>
    <property type="match status" value="1"/>
</dbReference>
<dbReference type="PRINTS" id="PR00455">
    <property type="entry name" value="HTHTETR"/>
</dbReference>
<sequence length="194" mass="20754">MGNREDLLAGARQVILERGVAKATARDIATAAGVSLAAIGYHFGSKDRLITEALMLSLGSGLGDDLEALMLEQRGGSMLDDFAAVWNRMPEIFAIHREALLASLENAVRVLRDPESSRHLHAATADGHHDMAVNLRVARPELDEHQAEAVARLYYVLVQSLGILWLLDPDGNLPTGDELAEAIATIAGAGRGAE</sequence>
<dbReference type="SUPFAM" id="SSF46689">
    <property type="entry name" value="Homeodomain-like"/>
    <property type="match status" value="1"/>
</dbReference>
<gene>
    <name evidence="4" type="ORF">GE115_07965</name>
</gene>
<evidence type="ECO:0000256" key="1">
    <source>
        <dbReference type="ARBA" id="ARBA00023125"/>
    </source>
</evidence>
<keyword evidence="5" id="KW-1185">Reference proteome</keyword>
<dbReference type="PANTHER" id="PTHR30055:SF219">
    <property type="entry name" value="TRANSCRIPTIONAL REGULATORY PROTEIN"/>
    <property type="match status" value="1"/>
</dbReference>
<accession>A0A6I2F587</accession>
<dbReference type="Proteomes" id="UP000431080">
    <property type="component" value="Unassembled WGS sequence"/>
</dbReference>
<dbReference type="Gene3D" id="1.10.357.10">
    <property type="entry name" value="Tetracycline Repressor, domain 2"/>
    <property type="match status" value="1"/>
</dbReference>
<dbReference type="InterPro" id="IPR001647">
    <property type="entry name" value="HTH_TetR"/>
</dbReference>
<name>A0A6I2F587_9MICO</name>
<evidence type="ECO:0000313" key="4">
    <source>
        <dbReference type="EMBL" id="MRG59802.1"/>
    </source>
</evidence>
<evidence type="ECO:0000313" key="5">
    <source>
        <dbReference type="Proteomes" id="UP000431080"/>
    </source>
</evidence>
<proteinExistence type="predicted"/>
<dbReference type="GO" id="GO:0000976">
    <property type="term" value="F:transcription cis-regulatory region binding"/>
    <property type="evidence" value="ECO:0007669"/>
    <property type="project" value="TreeGrafter"/>
</dbReference>
<feature type="domain" description="HTH tetR-type" evidence="3">
    <location>
        <begin position="1"/>
        <end position="61"/>
    </location>
</feature>
<keyword evidence="1 2" id="KW-0238">DNA-binding</keyword>